<reference evidence="2 3" key="1">
    <citation type="journal article" date="2009" name="Stand. Genomic Sci.">
        <title>Complete genome sequence of Rhodothermus marinus type strain (R-10).</title>
        <authorList>
            <person name="Nolan M."/>
            <person name="Tindall B.J."/>
            <person name="Pomrenke H."/>
            <person name="Lapidus A."/>
            <person name="Copeland A."/>
            <person name="Glavina Del Rio T."/>
            <person name="Lucas S."/>
            <person name="Chen F."/>
            <person name="Tice H."/>
            <person name="Cheng J.F."/>
            <person name="Saunders E."/>
            <person name="Han C."/>
            <person name="Bruce D."/>
            <person name="Goodwin L."/>
            <person name="Chain P."/>
            <person name="Pitluck S."/>
            <person name="Ovchinikova G."/>
            <person name="Pati A."/>
            <person name="Ivanova N."/>
            <person name="Mavromatis K."/>
            <person name="Chen A."/>
            <person name="Palaniappan K."/>
            <person name="Land M."/>
            <person name="Hauser L."/>
            <person name="Chang Y.J."/>
            <person name="Jeffries C.D."/>
            <person name="Brettin T."/>
            <person name="Goker M."/>
            <person name="Bristow J."/>
            <person name="Eisen J.A."/>
            <person name="Markowitz V."/>
            <person name="Hugenholtz P."/>
            <person name="Kyrpides N.C."/>
            <person name="Klenk H.P."/>
            <person name="Detter J.C."/>
        </authorList>
    </citation>
    <scope>NUCLEOTIDE SEQUENCE [LARGE SCALE GENOMIC DNA]</scope>
    <source>
        <strain evidence="3">ATCC 43812 / DSM 4252 / R-10</strain>
    </source>
</reference>
<dbReference type="Proteomes" id="UP000002221">
    <property type="component" value="Chromosome"/>
</dbReference>
<sequence>MKKAAMLRPLQLTPILLLLSTLSLPAPPGSAPPSSELPASIVRHRLPDPTVRFPLRFDAYHVQGLVVTDTAFFITAVDRRERRGWIFRVARASGRPTLRRELTEGERIHPGGLAFDGRLLWVPSAPYHPGGPSRILALSPDDFSVVHSFSAPRHISLLAADPEGRLVGTDWDSRHFYIWDPSGRLLAQFPSPTGVAYQDCQFVERLLLCGGYHRLFQGVLDWIDLESRRLVQRLPVGRTRQGWPLTREGLALHRDTLYLLPYDGAGDVLAFALN</sequence>
<protein>
    <submittedName>
        <fullName evidence="2">Uncharacterized protein</fullName>
    </submittedName>
</protein>
<feature type="signal peptide" evidence="1">
    <location>
        <begin position="1"/>
        <end position="25"/>
    </location>
</feature>
<dbReference type="AlphaFoldDB" id="D0MI47"/>
<feature type="chain" id="PRO_5003011155" evidence="1">
    <location>
        <begin position="26"/>
        <end position="274"/>
    </location>
</feature>
<keyword evidence="3" id="KW-1185">Reference proteome</keyword>
<dbReference type="Gene3D" id="2.130.10.10">
    <property type="entry name" value="YVTN repeat-like/Quinoprotein amine dehydrogenase"/>
    <property type="match status" value="1"/>
</dbReference>
<evidence type="ECO:0000256" key="1">
    <source>
        <dbReference type="SAM" id="SignalP"/>
    </source>
</evidence>
<dbReference type="InterPro" id="IPR046312">
    <property type="entry name" value="DUF6454"/>
</dbReference>
<dbReference type="KEGG" id="rmr:Rmar_1265"/>
<gene>
    <name evidence="2" type="ordered locus">Rmar_1265</name>
</gene>
<proteinExistence type="predicted"/>
<dbReference type="Pfam" id="PF20055">
    <property type="entry name" value="DUF6454"/>
    <property type="match status" value="1"/>
</dbReference>
<keyword evidence="1" id="KW-0732">Signal</keyword>
<dbReference type="HOGENOM" id="CLU_1089481_0_0_10"/>
<name>D0MI47_RHOM4</name>
<dbReference type="eggNOG" id="COG3391">
    <property type="taxonomic scope" value="Bacteria"/>
</dbReference>
<dbReference type="STRING" id="518766.Rmar_1265"/>
<dbReference type="InterPro" id="IPR015943">
    <property type="entry name" value="WD40/YVTN_repeat-like_dom_sf"/>
</dbReference>
<dbReference type="InterPro" id="IPR011047">
    <property type="entry name" value="Quinoprotein_ADH-like_sf"/>
</dbReference>
<evidence type="ECO:0000313" key="2">
    <source>
        <dbReference type="EMBL" id="ACY48155.1"/>
    </source>
</evidence>
<dbReference type="SUPFAM" id="SSF50998">
    <property type="entry name" value="Quinoprotein alcohol dehydrogenase-like"/>
    <property type="match status" value="1"/>
</dbReference>
<evidence type="ECO:0000313" key="3">
    <source>
        <dbReference type="Proteomes" id="UP000002221"/>
    </source>
</evidence>
<dbReference type="EMBL" id="CP001807">
    <property type="protein sequence ID" value="ACY48155.1"/>
    <property type="molecule type" value="Genomic_DNA"/>
</dbReference>
<accession>D0MI47</accession>
<organism evidence="2 3">
    <name type="scientific">Rhodothermus marinus (strain ATCC 43812 / DSM 4252 / R-10)</name>
    <name type="common">Rhodothermus obamensis</name>
    <dbReference type="NCBI Taxonomy" id="518766"/>
    <lineage>
        <taxon>Bacteria</taxon>
        <taxon>Pseudomonadati</taxon>
        <taxon>Rhodothermota</taxon>
        <taxon>Rhodothermia</taxon>
        <taxon>Rhodothermales</taxon>
        <taxon>Rhodothermaceae</taxon>
        <taxon>Rhodothermus</taxon>
    </lineage>
</organism>